<dbReference type="AlphaFoldDB" id="A0A2U1LYK6"/>
<protein>
    <recommendedName>
        <fullName evidence="3">S-adenosyl-L-methionine-dependent methyltransferases superfamily protein</fullName>
    </recommendedName>
</protein>
<proteinExistence type="predicted"/>
<reference evidence="1 2" key="1">
    <citation type="journal article" date="2018" name="Mol. Plant">
        <title>The genome of Artemisia annua provides insight into the evolution of Asteraceae family and artemisinin biosynthesis.</title>
        <authorList>
            <person name="Shen Q."/>
            <person name="Zhang L."/>
            <person name="Liao Z."/>
            <person name="Wang S."/>
            <person name="Yan T."/>
            <person name="Shi P."/>
            <person name="Liu M."/>
            <person name="Fu X."/>
            <person name="Pan Q."/>
            <person name="Wang Y."/>
            <person name="Lv Z."/>
            <person name="Lu X."/>
            <person name="Zhang F."/>
            <person name="Jiang W."/>
            <person name="Ma Y."/>
            <person name="Chen M."/>
            <person name="Hao X."/>
            <person name="Li L."/>
            <person name="Tang Y."/>
            <person name="Lv G."/>
            <person name="Zhou Y."/>
            <person name="Sun X."/>
            <person name="Brodelius P.E."/>
            <person name="Rose J.K.C."/>
            <person name="Tang K."/>
        </authorList>
    </citation>
    <scope>NUCLEOTIDE SEQUENCE [LARGE SCALE GENOMIC DNA]</scope>
    <source>
        <strain evidence="2">cv. Huhao1</strain>
        <tissue evidence="1">Leaf</tissue>
    </source>
</reference>
<dbReference type="OrthoDB" id="276388at2759"/>
<dbReference type="InterPro" id="IPR029063">
    <property type="entry name" value="SAM-dependent_MTases_sf"/>
</dbReference>
<accession>A0A2U1LYK6</accession>
<sequence length="261" mass="28927">MNSISIPSSLSCLPSSPNNTRTPYIRLSHSPFANNWFPSLSIQPTSISYKPTTCGVAPTEGTVSVLNFEDFAEKDWSFLDADDINSDEVYKQNSDRIISAAKLGEDSSILISTGSEGFVDRVVETCSYKQLLVVHDSLFVLACIKEKYDKVKCWQGELIYVPEKWAPFDVVFLYFVPGLPFDLGQVFGVLSKVCLPGARIVISHPKGREMLKQQKAEYPDVVVADLPDKTTLESVASDHSFTIAEFIDEPGFYLAVLANHV</sequence>
<dbReference type="GO" id="GO:0009507">
    <property type="term" value="C:chloroplast"/>
    <property type="evidence" value="ECO:0007669"/>
    <property type="project" value="TreeGrafter"/>
</dbReference>
<dbReference type="PANTHER" id="PTHR37217">
    <property type="entry name" value="EXPRESSED PROTEIN"/>
    <property type="match status" value="1"/>
</dbReference>
<organism evidence="1 2">
    <name type="scientific">Artemisia annua</name>
    <name type="common">Sweet wormwood</name>
    <dbReference type="NCBI Taxonomy" id="35608"/>
    <lineage>
        <taxon>Eukaryota</taxon>
        <taxon>Viridiplantae</taxon>
        <taxon>Streptophyta</taxon>
        <taxon>Embryophyta</taxon>
        <taxon>Tracheophyta</taxon>
        <taxon>Spermatophyta</taxon>
        <taxon>Magnoliopsida</taxon>
        <taxon>eudicotyledons</taxon>
        <taxon>Gunneridae</taxon>
        <taxon>Pentapetalae</taxon>
        <taxon>asterids</taxon>
        <taxon>campanulids</taxon>
        <taxon>Asterales</taxon>
        <taxon>Asteraceae</taxon>
        <taxon>Asteroideae</taxon>
        <taxon>Anthemideae</taxon>
        <taxon>Artemisiinae</taxon>
        <taxon>Artemisia</taxon>
    </lineage>
</organism>
<name>A0A2U1LYK6_ARTAN</name>
<evidence type="ECO:0000313" key="2">
    <source>
        <dbReference type="Proteomes" id="UP000245207"/>
    </source>
</evidence>
<dbReference type="SUPFAM" id="SSF53335">
    <property type="entry name" value="S-adenosyl-L-methionine-dependent methyltransferases"/>
    <property type="match status" value="1"/>
</dbReference>
<evidence type="ECO:0008006" key="3">
    <source>
        <dbReference type="Google" id="ProtNLM"/>
    </source>
</evidence>
<dbReference type="EMBL" id="PKPP01007191">
    <property type="protein sequence ID" value="PWA54102.1"/>
    <property type="molecule type" value="Genomic_DNA"/>
</dbReference>
<comment type="caution">
    <text evidence="1">The sequence shown here is derived from an EMBL/GenBank/DDBJ whole genome shotgun (WGS) entry which is preliminary data.</text>
</comment>
<dbReference type="PANTHER" id="PTHR37217:SF1">
    <property type="entry name" value="EXPRESSED PROTEIN"/>
    <property type="match status" value="1"/>
</dbReference>
<evidence type="ECO:0000313" key="1">
    <source>
        <dbReference type="EMBL" id="PWA54102.1"/>
    </source>
</evidence>
<dbReference type="Proteomes" id="UP000245207">
    <property type="component" value="Unassembled WGS sequence"/>
</dbReference>
<dbReference type="STRING" id="35608.A0A2U1LYK6"/>
<keyword evidence="2" id="KW-1185">Reference proteome</keyword>
<gene>
    <name evidence="1" type="ORF">CTI12_AA438760</name>
</gene>